<dbReference type="Proteomes" id="UP000189580">
    <property type="component" value="Chromosome d"/>
</dbReference>
<comment type="catalytic activity">
    <reaction evidence="12 13">
        <text>ATP + H2O = ADP + phosphate + H(+)</text>
        <dbReference type="Rhea" id="RHEA:13065"/>
        <dbReference type="ChEBI" id="CHEBI:15377"/>
        <dbReference type="ChEBI" id="CHEBI:15378"/>
        <dbReference type="ChEBI" id="CHEBI:30616"/>
        <dbReference type="ChEBI" id="CHEBI:43474"/>
        <dbReference type="ChEBI" id="CHEBI:456216"/>
    </reaction>
</comment>
<dbReference type="SUPFAM" id="SSF81660">
    <property type="entry name" value="Metal cation-transporting ATPase, ATP-binding domain N"/>
    <property type="match status" value="1"/>
</dbReference>
<keyword evidence="5 13" id="KW-0479">Metal-binding</keyword>
<feature type="domain" description="P5B-type ATPase N-terminal" evidence="16">
    <location>
        <begin position="303"/>
        <end position="446"/>
    </location>
</feature>
<proteinExistence type="inferred from homology"/>
<dbReference type="FunFam" id="1.20.1110.10:FF:000032">
    <property type="entry name" value="Cation-transporting ATPase"/>
    <property type="match status" value="1"/>
</dbReference>
<dbReference type="PANTHER" id="PTHR45630:SF8">
    <property type="entry name" value="CATION-TRANSPORTING ATPASE"/>
    <property type="match status" value="1"/>
</dbReference>
<evidence type="ECO:0000256" key="10">
    <source>
        <dbReference type="ARBA" id="ARBA00022989"/>
    </source>
</evidence>
<dbReference type="PROSITE" id="PS00154">
    <property type="entry name" value="ATPASE_E1_E2"/>
    <property type="match status" value="1"/>
</dbReference>
<feature type="region of interest" description="Disordered" evidence="14">
    <location>
        <begin position="220"/>
        <end position="253"/>
    </location>
</feature>
<dbReference type="SUPFAM" id="SSF56784">
    <property type="entry name" value="HAD-like"/>
    <property type="match status" value="1"/>
</dbReference>
<evidence type="ECO:0000256" key="12">
    <source>
        <dbReference type="ARBA" id="ARBA00049360"/>
    </source>
</evidence>
<feature type="transmembrane region" description="Helical" evidence="13">
    <location>
        <begin position="1286"/>
        <end position="1308"/>
    </location>
</feature>
<dbReference type="InterPro" id="IPR018303">
    <property type="entry name" value="ATPase_P-typ_P_site"/>
</dbReference>
<evidence type="ECO:0000259" key="15">
    <source>
        <dbReference type="Pfam" id="PF00122"/>
    </source>
</evidence>
<evidence type="ECO:0000256" key="8">
    <source>
        <dbReference type="ARBA" id="ARBA00022842"/>
    </source>
</evidence>
<dbReference type="GO" id="GO:0030145">
    <property type="term" value="F:manganese ion binding"/>
    <property type="evidence" value="ECO:0007669"/>
    <property type="project" value="EnsemblFungi"/>
</dbReference>
<accession>A0A167ELY3</accession>
<evidence type="ECO:0000256" key="6">
    <source>
        <dbReference type="ARBA" id="ARBA00022741"/>
    </source>
</evidence>
<dbReference type="InterPro" id="IPR023214">
    <property type="entry name" value="HAD_sf"/>
</dbReference>
<dbReference type="InterPro" id="IPR047819">
    <property type="entry name" value="P5A-ATPase_N"/>
</dbReference>
<keyword evidence="18" id="KW-1185">Reference proteome</keyword>
<keyword evidence="11 13" id="KW-0472">Membrane</keyword>
<evidence type="ECO:0000313" key="17">
    <source>
        <dbReference type="EMBL" id="ANB14233.1"/>
    </source>
</evidence>
<dbReference type="InterPro" id="IPR059000">
    <property type="entry name" value="ATPase_P-type_domA"/>
</dbReference>
<dbReference type="CDD" id="cd07542">
    <property type="entry name" value="P-type_ATPase_cation"/>
    <property type="match status" value="1"/>
</dbReference>
<dbReference type="NCBIfam" id="TIGR01657">
    <property type="entry name" value="P-ATPase-V"/>
    <property type="match status" value="1"/>
</dbReference>
<feature type="transmembrane region" description="Helical" evidence="13">
    <location>
        <begin position="1246"/>
        <end position="1265"/>
    </location>
</feature>
<dbReference type="Pfam" id="PF12409">
    <property type="entry name" value="P5-ATPase"/>
    <property type="match status" value="1"/>
</dbReference>
<dbReference type="GO" id="GO:0000329">
    <property type="term" value="C:fungal-type vacuole membrane"/>
    <property type="evidence" value="ECO:0007669"/>
    <property type="project" value="EnsemblFungi"/>
</dbReference>
<evidence type="ECO:0000256" key="14">
    <source>
        <dbReference type="SAM" id="MobiDB-lite"/>
    </source>
</evidence>
<feature type="transmembrane region" description="Helical" evidence="13">
    <location>
        <begin position="1363"/>
        <end position="1381"/>
    </location>
</feature>
<dbReference type="OrthoDB" id="48943at2759"/>
<evidence type="ECO:0000256" key="4">
    <source>
        <dbReference type="ARBA" id="ARBA00022692"/>
    </source>
</evidence>
<dbReference type="GO" id="GO:1903135">
    <property type="term" value="F:cupric ion binding"/>
    <property type="evidence" value="ECO:0007669"/>
    <property type="project" value="EnsemblFungi"/>
</dbReference>
<dbReference type="GO" id="GO:0006882">
    <property type="term" value="P:intracellular zinc ion homeostasis"/>
    <property type="evidence" value="ECO:0007669"/>
    <property type="project" value="EnsemblFungi"/>
</dbReference>
<evidence type="ECO:0000256" key="2">
    <source>
        <dbReference type="ARBA" id="ARBA00006000"/>
    </source>
</evidence>
<dbReference type="InterPro" id="IPR023298">
    <property type="entry name" value="ATPase_P-typ_TM_dom_sf"/>
</dbReference>
<sequence length="1459" mass="163757">MAIPNTRHEEPSEDERTTRFSRVRRSLNGRRSVDGLARGATENSTGNNDLDDSQYVEPASTEMYSGPASESVPSSYSSFHMFDHANSGGRRLSRSRSAHRNSEYARNSFSRNSFAEDIGRSLSQSQNSQSQLSSSVISVESLNQQAQNSYLKRDRSESRSSFRFFSWDEIEHAQGATTAGDDIDPVAYDSLSEDIAQLIGSEDDIDGEERGREGNVALSPILHHGHHHRKKSGADDDQIDSDAHSQRGHISRRRSSHFYEDVGADEPLLVTESLDGREQKEAADHIVYTNSERLFQRYYITEEDLVIGFAGFKTSRIRSFFYAILSIGTLGIAYLILRWFPRLRIQCIGKPCALGQCDWVVVENQWGELTIVNVNHQRYDQRLSTIFRTDSEKSELAANDSDSSTVDASDDNVVVFEDEEDYYVDSDPLVPSLRWIEYRYIKFIYHPFKDIYLTNNNWIDPNWNDVESVSEGLDSDVQTDRSLVFGDNLIDIKEKTTTQLLVDEVLHPFYVFQVFSMILWAFDEYYYYASCIFFISVISVGNTLIETKQALARLRNISKFVCDVRVLRSGFWTTIPSSELVPGDVYEVSDPTISSLPCDSILLSGDCIVNESMLTGESVPVSKVPITDSSLQGMVAGNSPNGGDDLAKHYLYSGTKIIRVRRPKRPRQQAQGEDYDVALAVVIRTGFSTTKGSLVRSMLFPKPSGFKFYEDSFKYIGVMAMIACVGFIVCTVNFIRMNLPTHLIVFRALDMITIVVPPALPATLTIGTNISLARLRQKSIFCISPNRVNVGGKLDVVCFDKTGTLTEDGLDVLGIHLLAKEKFSPLYSSLASSQGPESLEMTNALTTCHSLRSVDDELIGDPLDAKMFDFSGWQFKEEEGHGAHSRVSISPDGKTVLTALKTFEFISQLRRMSVLAKRQDGSLSIYCKGAPEVMDQVCDRDSFPVDYQELLHQYTHRGYRVIAVAGKKIRIEDDSNIDVATADIVANLRREDAERELQFIGFIIFENKLKPTTARVIQKLEEAKIRTIMCTGDNVLTAISVARECYMIPDKTVVFAPHFVEQTQSEEYSTLPIQEEVTLRWESIDDPTIVLNAQMRPLDQTMRNYSLAVTGDVFRYIVKNGSDEQLEQMLIKGSIFARMSPDEKHELVERLQQIGYTTGFCGDGANDCGALKAADVGISLSEAEASVAAPFTSRKFEIDCVLDVIGEGRCALATSFSCFKYMSLYSAIQFVSVSILYGFGSNLGDFQFLWIDLFLILPIAIFMAWSKPFPVLSRKRPTANLVSRKVLVPLVGEIVILATFQIIIWMFARDQPWYIPPKIGGEDSEVASTDNTALFMTSCFQYIFTAIVLSVGPPYREPLYKNYPFLITVGVAVALSISLLFVDPDGWFGNLMTLSYTPLSFKGILVAFATVNFLASWIADRAIFPVIARCLMNLRKSFGYVKTRKRYKVLNDQLKEPIV</sequence>
<feature type="domain" description="P-type ATPase A" evidence="15">
    <location>
        <begin position="564"/>
        <end position="698"/>
    </location>
</feature>
<evidence type="ECO:0000256" key="7">
    <source>
        <dbReference type="ARBA" id="ARBA00022840"/>
    </source>
</evidence>
<dbReference type="SUPFAM" id="SSF81665">
    <property type="entry name" value="Calcium ATPase, transmembrane domain M"/>
    <property type="match status" value="1"/>
</dbReference>
<dbReference type="SFLD" id="SFLDS00003">
    <property type="entry name" value="Haloacid_Dehalogenase"/>
    <property type="match status" value="1"/>
</dbReference>
<dbReference type="GO" id="GO:0019829">
    <property type="term" value="F:ATPase-coupled monoatomic cation transmembrane transporter activity"/>
    <property type="evidence" value="ECO:0007669"/>
    <property type="project" value="UniProtKB-UniRule"/>
</dbReference>
<organism evidence="17 18">
    <name type="scientific">Sugiyamaella lignohabitans</name>
    <dbReference type="NCBI Taxonomy" id="796027"/>
    <lineage>
        <taxon>Eukaryota</taxon>
        <taxon>Fungi</taxon>
        <taxon>Dikarya</taxon>
        <taxon>Ascomycota</taxon>
        <taxon>Saccharomycotina</taxon>
        <taxon>Dipodascomycetes</taxon>
        <taxon>Dipodascales</taxon>
        <taxon>Trichomonascaceae</taxon>
        <taxon>Sugiyamaella</taxon>
    </lineage>
</organism>
<evidence type="ECO:0000256" key="5">
    <source>
        <dbReference type="ARBA" id="ARBA00022723"/>
    </source>
</evidence>
<comment type="similarity">
    <text evidence="2 13">Belongs to the cation transport ATPase (P-type) (TC 3.A.3) family. Type V subfamily.</text>
</comment>
<dbReference type="EMBL" id="CP014502">
    <property type="protein sequence ID" value="ANB14233.1"/>
    <property type="molecule type" value="Genomic_DNA"/>
</dbReference>
<keyword evidence="3" id="KW-0597">Phosphoprotein</keyword>
<dbReference type="GO" id="GO:0016887">
    <property type="term" value="F:ATP hydrolysis activity"/>
    <property type="evidence" value="ECO:0007669"/>
    <property type="project" value="InterPro"/>
</dbReference>
<dbReference type="Gene3D" id="2.70.150.10">
    <property type="entry name" value="Calcium-transporting ATPase, cytoplasmic transduction domain A"/>
    <property type="match status" value="1"/>
</dbReference>
<dbReference type="InterPro" id="IPR008250">
    <property type="entry name" value="ATPase_P-typ_transduc_dom_A_sf"/>
</dbReference>
<feature type="compositionally biased region" description="Basic and acidic residues" evidence="14">
    <location>
        <begin position="1"/>
        <end position="18"/>
    </location>
</feature>
<name>A0A167ELY3_9ASCO</name>
<dbReference type="NCBIfam" id="TIGR01494">
    <property type="entry name" value="ATPase_P-type"/>
    <property type="match status" value="2"/>
</dbReference>
<feature type="transmembrane region" description="Helical" evidence="13">
    <location>
        <begin position="1222"/>
        <end position="1240"/>
    </location>
</feature>
<evidence type="ECO:0000256" key="11">
    <source>
        <dbReference type="ARBA" id="ARBA00023136"/>
    </source>
</evidence>
<dbReference type="GO" id="GO:0008270">
    <property type="term" value="F:zinc ion binding"/>
    <property type="evidence" value="ECO:0007669"/>
    <property type="project" value="EnsemblFungi"/>
</dbReference>
<feature type="transmembrane region" description="Helical" evidence="13">
    <location>
        <begin position="715"/>
        <end position="736"/>
    </location>
</feature>
<dbReference type="GO" id="GO:0015662">
    <property type="term" value="F:P-type ion transporter activity"/>
    <property type="evidence" value="ECO:0007669"/>
    <property type="project" value="InterPro"/>
</dbReference>
<dbReference type="Pfam" id="PF13246">
    <property type="entry name" value="Cation_ATPase"/>
    <property type="match status" value="1"/>
</dbReference>
<reference evidence="17 18" key="1">
    <citation type="submission" date="2016-02" db="EMBL/GenBank/DDBJ databases">
        <title>Complete genome sequence and transcriptome regulation of the pentose utilising yeast Sugiyamaella lignohabitans.</title>
        <authorList>
            <person name="Bellasio M."/>
            <person name="Peymann A."/>
            <person name="Valli M."/>
            <person name="Sipitzky M."/>
            <person name="Graf A."/>
            <person name="Sauer M."/>
            <person name="Marx H."/>
            <person name="Mattanovich D."/>
        </authorList>
    </citation>
    <scope>NUCLEOTIDE SEQUENCE [LARGE SCALE GENOMIC DNA]</scope>
    <source>
        <strain evidence="17 18">CBS 10342</strain>
    </source>
</reference>
<dbReference type="FunFam" id="2.70.150.10:FF:000119">
    <property type="entry name" value="Cation-transporting ATPase"/>
    <property type="match status" value="1"/>
</dbReference>
<dbReference type="InterPro" id="IPR036412">
    <property type="entry name" value="HAD-like_sf"/>
</dbReference>
<dbReference type="SUPFAM" id="SSF81653">
    <property type="entry name" value="Calcium ATPase, transduction domain A"/>
    <property type="match status" value="1"/>
</dbReference>
<dbReference type="GO" id="GO:0006874">
    <property type="term" value="P:intracellular calcium ion homeostasis"/>
    <property type="evidence" value="ECO:0007669"/>
    <property type="project" value="TreeGrafter"/>
</dbReference>
<dbReference type="FunFam" id="3.40.50.1000:FF:000068">
    <property type="entry name" value="Cation-transporting ATPase"/>
    <property type="match status" value="1"/>
</dbReference>
<dbReference type="InterPro" id="IPR006544">
    <property type="entry name" value="P-type_TPase_V"/>
</dbReference>
<feature type="compositionally biased region" description="Low complexity" evidence="14">
    <location>
        <begin position="64"/>
        <end position="74"/>
    </location>
</feature>
<feature type="region of interest" description="Disordered" evidence="14">
    <location>
        <begin position="86"/>
        <end position="106"/>
    </location>
</feature>
<dbReference type="PANTHER" id="PTHR45630">
    <property type="entry name" value="CATION-TRANSPORTING ATPASE-RELATED"/>
    <property type="match status" value="1"/>
</dbReference>
<evidence type="ECO:0000256" key="13">
    <source>
        <dbReference type="RuleBase" id="RU362082"/>
    </source>
</evidence>
<dbReference type="RefSeq" id="XP_018736710.1">
    <property type="nucleotide sequence ID" value="XM_018882321.1"/>
</dbReference>
<evidence type="ECO:0000256" key="1">
    <source>
        <dbReference type="ARBA" id="ARBA00004141"/>
    </source>
</evidence>
<feature type="transmembrane region" description="Helical" evidence="13">
    <location>
        <begin position="1401"/>
        <end position="1419"/>
    </location>
</feature>
<keyword evidence="8 13" id="KW-0460">Magnesium</keyword>
<keyword evidence="10 13" id="KW-1133">Transmembrane helix</keyword>
<dbReference type="GO" id="GO:0005524">
    <property type="term" value="F:ATP binding"/>
    <property type="evidence" value="ECO:0007669"/>
    <property type="project" value="UniProtKB-UniRule"/>
</dbReference>
<dbReference type="Gene3D" id="3.40.50.1000">
    <property type="entry name" value="HAD superfamily/HAD-like"/>
    <property type="match status" value="1"/>
</dbReference>
<feature type="transmembrane region" description="Helical" evidence="13">
    <location>
        <begin position="320"/>
        <end position="340"/>
    </location>
</feature>
<comment type="subcellular location">
    <subcellularLocation>
        <location evidence="1 13">Membrane</location>
        <topology evidence="1 13">Multi-pass membrane protein</topology>
    </subcellularLocation>
</comment>
<dbReference type="InterPro" id="IPR044492">
    <property type="entry name" value="P_typ_ATPase_HD_dom"/>
</dbReference>
<protein>
    <recommendedName>
        <fullName evidence="13">Cation-transporting ATPase</fullName>
        <ecNumber evidence="13">7.2.2.-</ecNumber>
    </recommendedName>
</protein>
<dbReference type="EC" id="7.2.2.-" evidence="13"/>
<dbReference type="GeneID" id="30037409"/>
<feature type="transmembrane region" description="Helical" evidence="13">
    <location>
        <begin position="748"/>
        <end position="770"/>
    </location>
</feature>
<feature type="transmembrane region" description="Helical" evidence="13">
    <location>
        <begin position="500"/>
        <end position="519"/>
    </location>
</feature>
<dbReference type="Gene3D" id="3.40.1110.10">
    <property type="entry name" value="Calcium-transporting ATPase, cytoplasmic domain N"/>
    <property type="match status" value="1"/>
</dbReference>
<evidence type="ECO:0000313" key="18">
    <source>
        <dbReference type="Proteomes" id="UP000189580"/>
    </source>
</evidence>
<keyword evidence="9 13" id="KW-1278">Translocase</keyword>
<dbReference type="InterPro" id="IPR023299">
    <property type="entry name" value="ATPase_P-typ_cyto_dom_N"/>
</dbReference>
<dbReference type="InterPro" id="IPR001757">
    <property type="entry name" value="P_typ_ATPase"/>
</dbReference>
<keyword evidence="6 13" id="KW-0547">Nucleotide-binding</keyword>
<evidence type="ECO:0000256" key="3">
    <source>
        <dbReference type="ARBA" id="ARBA00022553"/>
    </source>
</evidence>
<dbReference type="InterPro" id="IPR047821">
    <property type="entry name" value="P5B-type_ATPase"/>
</dbReference>
<dbReference type="SFLD" id="SFLDF00027">
    <property type="entry name" value="p-type_atpase"/>
    <property type="match status" value="1"/>
</dbReference>
<dbReference type="SFLD" id="SFLDG00002">
    <property type="entry name" value="C1.7:_P-type_atpase_like"/>
    <property type="match status" value="1"/>
</dbReference>
<dbReference type="PROSITE" id="PS01229">
    <property type="entry name" value="COF_2"/>
    <property type="match status" value="1"/>
</dbReference>
<dbReference type="PRINTS" id="PR00119">
    <property type="entry name" value="CATATPASE"/>
</dbReference>
<feature type="region of interest" description="Disordered" evidence="14">
    <location>
        <begin position="1"/>
        <end position="74"/>
    </location>
</feature>
<feature type="compositionally biased region" description="Basic residues" evidence="14">
    <location>
        <begin position="19"/>
        <end position="28"/>
    </location>
</feature>
<gene>
    <name evidence="17" type="primary">YPK9</name>
    <name evidence="17" type="ORF">AWJ20_5194</name>
</gene>
<keyword evidence="7 13" id="KW-0067">ATP-binding</keyword>
<dbReference type="GO" id="GO:1990816">
    <property type="term" value="C:vacuole-mitochondrion membrane contact site"/>
    <property type="evidence" value="ECO:0007669"/>
    <property type="project" value="EnsemblFungi"/>
</dbReference>
<feature type="transmembrane region" description="Helical" evidence="13">
    <location>
        <begin position="1333"/>
        <end position="1351"/>
    </location>
</feature>
<dbReference type="GO" id="GO:0030026">
    <property type="term" value="P:intracellular manganese ion homeostasis"/>
    <property type="evidence" value="ECO:0007669"/>
    <property type="project" value="EnsemblFungi"/>
</dbReference>
<dbReference type="Pfam" id="PF00122">
    <property type="entry name" value="E1-E2_ATPase"/>
    <property type="match status" value="1"/>
</dbReference>
<evidence type="ECO:0000259" key="16">
    <source>
        <dbReference type="Pfam" id="PF12409"/>
    </source>
</evidence>
<dbReference type="KEGG" id="slb:AWJ20_5194"/>
<dbReference type="Gene3D" id="1.20.1110.10">
    <property type="entry name" value="Calcium-transporting ATPase, transmembrane domain"/>
    <property type="match status" value="1"/>
</dbReference>
<keyword evidence="4 13" id="KW-0812">Transmembrane</keyword>
<evidence type="ECO:0000256" key="9">
    <source>
        <dbReference type="ARBA" id="ARBA00022967"/>
    </source>
</evidence>
<feature type="transmembrane region" description="Helical" evidence="13">
    <location>
        <begin position="525"/>
        <end position="545"/>
    </location>
</feature>